<evidence type="ECO:0000313" key="2">
    <source>
        <dbReference type="EMBL" id="GAA0624715.1"/>
    </source>
</evidence>
<evidence type="ECO:0000313" key="3">
    <source>
        <dbReference type="Proteomes" id="UP001500668"/>
    </source>
</evidence>
<dbReference type="Proteomes" id="UP001500668">
    <property type="component" value="Unassembled WGS sequence"/>
</dbReference>
<evidence type="ECO:0000256" key="1">
    <source>
        <dbReference type="SAM" id="MobiDB-lite"/>
    </source>
</evidence>
<accession>A0ABN1GZP8</accession>
<dbReference type="EMBL" id="BAAACA010000056">
    <property type="protein sequence ID" value="GAA0624715.1"/>
    <property type="molecule type" value="Genomic_DNA"/>
</dbReference>
<name>A0ABN1GZP8_9ACTN</name>
<feature type="region of interest" description="Disordered" evidence="1">
    <location>
        <begin position="1"/>
        <end position="22"/>
    </location>
</feature>
<gene>
    <name evidence="2" type="ORF">GCM10010394_64280</name>
</gene>
<proteinExistence type="predicted"/>
<organism evidence="2 3">
    <name type="scientific">Streptomyces crystallinus</name>
    <dbReference type="NCBI Taxonomy" id="68191"/>
    <lineage>
        <taxon>Bacteria</taxon>
        <taxon>Bacillati</taxon>
        <taxon>Actinomycetota</taxon>
        <taxon>Actinomycetes</taxon>
        <taxon>Kitasatosporales</taxon>
        <taxon>Streptomycetaceae</taxon>
        <taxon>Streptomyces</taxon>
    </lineage>
</organism>
<reference evidence="2 3" key="1">
    <citation type="journal article" date="2019" name="Int. J. Syst. Evol. Microbiol.">
        <title>The Global Catalogue of Microorganisms (GCM) 10K type strain sequencing project: providing services to taxonomists for standard genome sequencing and annotation.</title>
        <authorList>
            <consortium name="The Broad Institute Genomics Platform"/>
            <consortium name="The Broad Institute Genome Sequencing Center for Infectious Disease"/>
            <person name="Wu L."/>
            <person name="Ma J."/>
        </authorList>
    </citation>
    <scope>NUCLEOTIDE SEQUENCE [LARGE SCALE GENOMIC DNA]</scope>
    <source>
        <strain evidence="2 3">JCM 5067</strain>
    </source>
</reference>
<protein>
    <submittedName>
        <fullName evidence="2">Uncharacterized protein</fullName>
    </submittedName>
</protein>
<keyword evidence="3" id="KW-1185">Reference proteome</keyword>
<comment type="caution">
    <text evidence="2">The sequence shown here is derived from an EMBL/GenBank/DDBJ whole genome shotgun (WGS) entry which is preliminary data.</text>
</comment>
<sequence length="154" mass="16460">MTDRDMTLEGAEGSLVEDLGNEPHVLEDEDLGAVADRDSRGFLAPMLEGVKPEVSELGDLFTRSPDAEDAASVLGAFLAGEQIMIESTVTTWHATECRRDRPLVRIGDTDERGVVGGLWLLPGRLPGGFRRGVGNGGVGNVTEVAWDAWRGDVG</sequence>